<dbReference type="Proteomes" id="UP001302662">
    <property type="component" value="Chromosome"/>
</dbReference>
<proteinExistence type="predicted"/>
<dbReference type="GeneID" id="85197241"/>
<organism evidence="1 2">
    <name type="scientific">Methanimicrococcus stummii</name>
    <dbReference type="NCBI Taxonomy" id="3028294"/>
    <lineage>
        <taxon>Archaea</taxon>
        <taxon>Methanobacteriati</taxon>
        <taxon>Methanobacteriota</taxon>
        <taxon>Stenosarchaea group</taxon>
        <taxon>Methanomicrobia</taxon>
        <taxon>Methanosarcinales</taxon>
        <taxon>Methanosarcinaceae</taxon>
        <taxon>Methanimicrococcus</taxon>
    </lineage>
</organism>
<dbReference type="KEGG" id="mees:MmiEs2_07820"/>
<protein>
    <recommendedName>
        <fullName evidence="3">Tetratricopeptide repeat protein</fullName>
    </recommendedName>
</protein>
<evidence type="ECO:0008006" key="3">
    <source>
        <dbReference type="Google" id="ProtNLM"/>
    </source>
</evidence>
<evidence type="ECO:0000313" key="2">
    <source>
        <dbReference type="Proteomes" id="UP001302662"/>
    </source>
</evidence>
<keyword evidence="2" id="KW-1185">Reference proteome</keyword>
<reference evidence="1 2" key="1">
    <citation type="submission" date="2023-07" db="EMBL/GenBank/DDBJ databases">
        <title>Closed genome sequence of Methanimicrococcus sp. Es2.</title>
        <authorList>
            <person name="Protasov E."/>
            <person name="Platt K."/>
            <person name="Reeh H."/>
            <person name="Poehlein A."/>
            <person name="Daniel R."/>
            <person name="Brune A."/>
        </authorList>
    </citation>
    <scope>NUCLEOTIDE SEQUENCE [LARGE SCALE GENOMIC DNA]</scope>
    <source>
        <strain evidence="1 2">Es2</strain>
    </source>
</reference>
<name>A0AA96V9W4_9EURY</name>
<evidence type="ECO:0000313" key="1">
    <source>
        <dbReference type="EMBL" id="WNY28586.1"/>
    </source>
</evidence>
<dbReference type="EMBL" id="CP131062">
    <property type="protein sequence ID" value="WNY28586.1"/>
    <property type="molecule type" value="Genomic_DNA"/>
</dbReference>
<dbReference type="InterPro" id="IPR011990">
    <property type="entry name" value="TPR-like_helical_dom_sf"/>
</dbReference>
<dbReference type="RefSeq" id="WP_316560124.1">
    <property type="nucleotide sequence ID" value="NZ_CP131062.1"/>
</dbReference>
<dbReference type="AlphaFoldDB" id="A0AA96V9W4"/>
<accession>A0AA96V9W4</accession>
<gene>
    <name evidence="1" type="ORF">MmiEs2_07820</name>
</gene>
<dbReference type="Gene3D" id="1.25.40.10">
    <property type="entry name" value="Tetratricopeptide repeat domain"/>
    <property type="match status" value="1"/>
</dbReference>
<sequence>MLGENKPSIGNAGNPAELIENGVLLMQNGAYADAFLLFSKLAADENQVAVQYNLGLCHYFAGETQPAIEKLEKALSAIKKKAPVMKNPLTAQSTFTNLAQSESGQTDYLKPMPEKLPGLLPDAAKRNILRLLIDLSTAAENWDAVLTYAAALQPLEKNYKNVQAAVAEAQKNKGVV</sequence>
<dbReference type="SUPFAM" id="SSF48452">
    <property type="entry name" value="TPR-like"/>
    <property type="match status" value="1"/>
</dbReference>